<accession>A0A1T4LA95</accession>
<feature type="signal peptide" evidence="4">
    <location>
        <begin position="1"/>
        <end position="23"/>
    </location>
</feature>
<keyword evidence="1" id="KW-0346">Stress response</keyword>
<evidence type="ECO:0000256" key="3">
    <source>
        <dbReference type="ARBA" id="ARBA00038493"/>
    </source>
</evidence>
<dbReference type="GO" id="GO:0019243">
    <property type="term" value="P:methylglyoxal catabolic process to D-lactate via S-lactoyl-glutathione"/>
    <property type="evidence" value="ECO:0007669"/>
    <property type="project" value="TreeGrafter"/>
</dbReference>
<dbReference type="GO" id="GO:0008233">
    <property type="term" value="F:peptidase activity"/>
    <property type="evidence" value="ECO:0007669"/>
    <property type="project" value="UniProtKB-KW"/>
</dbReference>
<dbReference type="SUPFAM" id="SSF52317">
    <property type="entry name" value="Class I glutamine amidotransferase-like"/>
    <property type="match status" value="1"/>
</dbReference>
<dbReference type="InterPro" id="IPR050325">
    <property type="entry name" value="Prot/Nucl_acid_deglycase"/>
</dbReference>
<evidence type="ECO:0000256" key="1">
    <source>
        <dbReference type="ARBA" id="ARBA00023016"/>
    </source>
</evidence>
<sequence length="262" mass="28439">MTISNISKRIGILFLLPAFLACNGNKNTSPEQAKISITMKQKILFVVTSHDTKGSTGEKTGYYLGEVSHPWDVLTEAGYEIDFVSPEGGTPPVDGLDLNDSINKKFWEDAYYQNKISHSMKPSEVNSGDYKAIFYAGGHGAMWDLPNDTAIAGIAAAIYENNGIVAAVCHGPAGLINIRLNNGALLVSGKKVNGFSNEEEEIVKLTTVVPFLLENKLKELGGIYEKSQPWQSHVTVDGRLITGQNPQSAKNVGEAIRDALRK</sequence>
<keyword evidence="7" id="KW-1185">Reference proteome</keyword>
<feature type="domain" description="DJ-1/PfpI" evidence="5">
    <location>
        <begin position="66"/>
        <end position="254"/>
    </location>
</feature>
<evidence type="ECO:0000259" key="5">
    <source>
        <dbReference type="Pfam" id="PF01965"/>
    </source>
</evidence>
<dbReference type="GO" id="GO:0006508">
    <property type="term" value="P:proteolysis"/>
    <property type="evidence" value="ECO:0007669"/>
    <property type="project" value="UniProtKB-KW"/>
</dbReference>
<organism evidence="6 7">
    <name type="scientific">Sediminibacterium ginsengisoli</name>
    <dbReference type="NCBI Taxonomy" id="413434"/>
    <lineage>
        <taxon>Bacteria</taxon>
        <taxon>Pseudomonadati</taxon>
        <taxon>Bacteroidota</taxon>
        <taxon>Chitinophagia</taxon>
        <taxon>Chitinophagales</taxon>
        <taxon>Chitinophagaceae</taxon>
        <taxon>Sediminibacterium</taxon>
    </lineage>
</organism>
<keyword evidence="6" id="KW-0378">Hydrolase</keyword>
<dbReference type="PANTHER" id="PTHR48094">
    <property type="entry name" value="PROTEIN/NUCLEIC ACID DEGLYCASE DJ-1-RELATED"/>
    <property type="match status" value="1"/>
</dbReference>
<dbReference type="PANTHER" id="PTHR48094:SF11">
    <property type="entry name" value="GLUTATHIONE-INDEPENDENT GLYOXALASE HSP31-RELATED"/>
    <property type="match status" value="1"/>
</dbReference>
<dbReference type="Pfam" id="PF01965">
    <property type="entry name" value="DJ-1_PfpI"/>
    <property type="match status" value="1"/>
</dbReference>
<dbReference type="STRING" id="413434.SAMN04488132_102394"/>
<keyword evidence="4" id="KW-0732">Signal</keyword>
<keyword evidence="6" id="KW-0645">Protease</keyword>
<dbReference type="InterPro" id="IPR029062">
    <property type="entry name" value="Class_I_gatase-like"/>
</dbReference>
<gene>
    <name evidence="6" type="ORF">SAMN04488132_102394</name>
</gene>
<dbReference type="Gene3D" id="3.40.50.880">
    <property type="match status" value="1"/>
</dbReference>
<dbReference type="InterPro" id="IPR002818">
    <property type="entry name" value="DJ-1/PfpI"/>
</dbReference>
<protein>
    <submittedName>
        <fullName evidence="6">Putative intracellular protease/amidase</fullName>
    </submittedName>
</protein>
<keyword evidence="2" id="KW-0456">Lyase</keyword>
<name>A0A1T4LA95_9BACT</name>
<proteinExistence type="inferred from homology"/>
<dbReference type="Proteomes" id="UP000190888">
    <property type="component" value="Unassembled WGS sequence"/>
</dbReference>
<reference evidence="6 7" key="1">
    <citation type="submission" date="2017-02" db="EMBL/GenBank/DDBJ databases">
        <authorList>
            <person name="Peterson S.W."/>
        </authorList>
    </citation>
    <scope>NUCLEOTIDE SEQUENCE [LARGE SCALE GENOMIC DNA]</scope>
    <source>
        <strain evidence="6 7">DSM 22335</strain>
    </source>
</reference>
<evidence type="ECO:0000313" key="6">
    <source>
        <dbReference type="EMBL" id="SJZ51616.1"/>
    </source>
</evidence>
<evidence type="ECO:0000256" key="4">
    <source>
        <dbReference type="SAM" id="SignalP"/>
    </source>
</evidence>
<dbReference type="EMBL" id="FUWH01000002">
    <property type="protein sequence ID" value="SJZ51616.1"/>
    <property type="molecule type" value="Genomic_DNA"/>
</dbReference>
<dbReference type="GO" id="GO:0005737">
    <property type="term" value="C:cytoplasm"/>
    <property type="evidence" value="ECO:0007669"/>
    <property type="project" value="TreeGrafter"/>
</dbReference>
<dbReference type="CDD" id="cd03141">
    <property type="entry name" value="GATase1_Hsp31_like"/>
    <property type="match status" value="1"/>
</dbReference>
<dbReference type="AlphaFoldDB" id="A0A1T4LA95"/>
<dbReference type="GO" id="GO:0019172">
    <property type="term" value="F:glyoxalase III activity"/>
    <property type="evidence" value="ECO:0007669"/>
    <property type="project" value="TreeGrafter"/>
</dbReference>
<comment type="similarity">
    <text evidence="3">Belongs to the peptidase C56 family. HSP31-like subfamily.</text>
</comment>
<feature type="chain" id="PRO_5012074896" evidence="4">
    <location>
        <begin position="24"/>
        <end position="262"/>
    </location>
</feature>
<evidence type="ECO:0000313" key="7">
    <source>
        <dbReference type="Proteomes" id="UP000190888"/>
    </source>
</evidence>
<evidence type="ECO:0000256" key="2">
    <source>
        <dbReference type="ARBA" id="ARBA00023239"/>
    </source>
</evidence>